<gene>
    <name evidence="1" type="ORF">DL1_10955</name>
</gene>
<dbReference type="PIRSF" id="PIRSF033328">
    <property type="entry name" value="Phest_Mll4975"/>
    <property type="match status" value="1"/>
</dbReference>
<dbReference type="NCBIfam" id="TIGR03223">
    <property type="entry name" value="Phn_opern_protn"/>
    <property type="match status" value="1"/>
</dbReference>
<accession>A0A074TQ72</accession>
<organism evidence="1 2">
    <name type="scientific">Thioclava dalianensis</name>
    <dbReference type="NCBI Taxonomy" id="1185766"/>
    <lineage>
        <taxon>Bacteria</taxon>
        <taxon>Pseudomonadati</taxon>
        <taxon>Pseudomonadota</taxon>
        <taxon>Alphaproteobacteria</taxon>
        <taxon>Rhodobacterales</taxon>
        <taxon>Paracoccaceae</taxon>
        <taxon>Thioclava</taxon>
    </lineage>
</organism>
<evidence type="ECO:0000313" key="2">
    <source>
        <dbReference type="Proteomes" id="UP000027725"/>
    </source>
</evidence>
<dbReference type="eggNOG" id="COG3709">
    <property type="taxonomic scope" value="Bacteria"/>
</dbReference>
<dbReference type="AlphaFoldDB" id="A0A074TQ72"/>
<dbReference type="Pfam" id="PF06299">
    <property type="entry name" value="DUF1045"/>
    <property type="match status" value="1"/>
</dbReference>
<sequence length="229" mass="24769">MGYYTRYAIYYAPHDELMQAGSNWLGWDAAAGAEVAQPELDGMAPPLSQITAAPRKYGFHATIKAPFRLADGLTGDDLGEAMGALAGQLAPVTLDALEVAQLGDFVALRPAGDVTALRALAATVVERLDRYRAPLSESELAKRDPAALSPRQAELLARFGYPYVFEQFQLHLTLSGPLSPDLAEALSAQARRYFAPYLGAPHVIDTLCLFGEDPQSGHFHLLHRYALTG</sequence>
<dbReference type="InterPro" id="IPR009389">
    <property type="entry name" value="DUF1045"/>
</dbReference>
<comment type="caution">
    <text evidence="1">The sequence shown here is derived from an EMBL/GenBank/DDBJ whole genome shotgun (WGS) entry which is preliminary data.</text>
</comment>
<keyword evidence="2" id="KW-1185">Reference proteome</keyword>
<dbReference type="OrthoDB" id="4954742at2"/>
<reference evidence="1 2" key="1">
    <citation type="submission" date="2014-03" db="EMBL/GenBank/DDBJ databases">
        <title>The draft genome sequence of Thioclava dalianensis DLFJ1-1.</title>
        <authorList>
            <person name="Lai Q."/>
            <person name="Shao Z."/>
        </authorList>
    </citation>
    <scope>NUCLEOTIDE SEQUENCE [LARGE SCALE GENOMIC DNA]</scope>
    <source>
        <strain evidence="1 2">DLFJ1-1</strain>
    </source>
</reference>
<protein>
    <submittedName>
        <fullName evidence="1">Phosphonate metabolism protein</fullName>
    </submittedName>
</protein>
<name>A0A074TQ72_9RHOB</name>
<evidence type="ECO:0000313" key="1">
    <source>
        <dbReference type="EMBL" id="KEP71158.1"/>
    </source>
</evidence>
<dbReference type="STRING" id="1185766.SAMN05216224_103104"/>
<proteinExistence type="predicted"/>
<dbReference type="Proteomes" id="UP000027725">
    <property type="component" value="Unassembled WGS sequence"/>
</dbReference>
<dbReference type="EMBL" id="JHEH01000003">
    <property type="protein sequence ID" value="KEP71158.1"/>
    <property type="molecule type" value="Genomic_DNA"/>
</dbReference>
<dbReference type="RefSeq" id="WP_038062725.1">
    <property type="nucleotide sequence ID" value="NZ_FOVB01000003.1"/>
</dbReference>
<dbReference type="Gene3D" id="3.90.1140.10">
    <property type="entry name" value="Cyclic phosphodiesterase"/>
    <property type="match status" value="1"/>
</dbReference>